<keyword evidence="1" id="KW-0175">Coiled coil</keyword>
<keyword evidence="2" id="KW-0472">Membrane</keyword>
<dbReference type="STRING" id="93759.A0A1R3JH40"/>
<feature type="coiled-coil region" evidence="1">
    <location>
        <begin position="60"/>
        <end position="87"/>
    </location>
</feature>
<protein>
    <submittedName>
        <fullName evidence="3">Uncharacterized protein</fullName>
    </submittedName>
</protein>
<dbReference type="OrthoDB" id="1937632at2759"/>
<keyword evidence="4" id="KW-1185">Reference proteome</keyword>
<reference evidence="4" key="1">
    <citation type="submission" date="2013-09" db="EMBL/GenBank/DDBJ databases">
        <title>Corchorus olitorius genome sequencing.</title>
        <authorList>
            <person name="Alam M."/>
            <person name="Haque M.S."/>
            <person name="Islam M.S."/>
            <person name="Emdad E.M."/>
            <person name="Islam M.M."/>
            <person name="Ahmed B."/>
            <person name="Halim A."/>
            <person name="Hossen Q.M.M."/>
            <person name="Hossain M.Z."/>
            <person name="Ahmed R."/>
            <person name="Khan M.M."/>
            <person name="Islam R."/>
            <person name="Rashid M.M."/>
            <person name="Khan S.A."/>
            <person name="Rahman M.S."/>
            <person name="Alam M."/>
            <person name="Yahiya A.S."/>
            <person name="Khan M.S."/>
            <person name="Azam M.S."/>
            <person name="Haque T."/>
            <person name="Lashkar M.Z.H."/>
            <person name="Akhand A.I."/>
            <person name="Morshed G."/>
            <person name="Roy S."/>
            <person name="Uddin K.S."/>
            <person name="Rabeya T."/>
            <person name="Hossain A.S."/>
            <person name="Chowdhury A."/>
            <person name="Snigdha A.R."/>
            <person name="Mortoza M.S."/>
            <person name="Matin S.A."/>
            <person name="Hoque S.M.E."/>
            <person name="Islam M.K."/>
            <person name="Roy D.K."/>
            <person name="Haider R."/>
            <person name="Moosa M.M."/>
            <person name="Elias S.M."/>
            <person name="Hasan A.M."/>
            <person name="Jahan S."/>
            <person name="Shafiuddin M."/>
            <person name="Mahmood N."/>
            <person name="Shommy N.S."/>
        </authorList>
    </citation>
    <scope>NUCLEOTIDE SEQUENCE [LARGE SCALE GENOMIC DNA]</scope>
    <source>
        <strain evidence="4">cv. O-4</strain>
    </source>
</reference>
<dbReference type="EMBL" id="AWUE01016124">
    <property type="protein sequence ID" value="OMO94122.1"/>
    <property type="molecule type" value="Genomic_DNA"/>
</dbReference>
<sequence>MELVKATISFHVNLFWKTVTWTIALLSLPLRFLTALQRERLLEKHVREMRFELESLVWDRKELKDHFQAALQDLKEENLRLKEIKGKAAWSFRGGHDEPNKSKKVGKNDQVIPYGTIASLVSNSSKGSDISFQELMMNRQVWEDKSKTNGGYNIDFIKPAPAPTGSMKPFNHTIVPNIDGNGVVEERREIALSQILFSAILSLLEEEKNKK</sequence>
<evidence type="ECO:0000256" key="2">
    <source>
        <dbReference type="SAM" id="Phobius"/>
    </source>
</evidence>
<evidence type="ECO:0000313" key="4">
    <source>
        <dbReference type="Proteomes" id="UP000187203"/>
    </source>
</evidence>
<dbReference type="PANTHER" id="PTHR36073:SF1">
    <property type="entry name" value="OS01G0962100 PROTEIN"/>
    <property type="match status" value="1"/>
</dbReference>
<gene>
    <name evidence="3" type="ORF">COLO4_16514</name>
</gene>
<comment type="caution">
    <text evidence="3">The sequence shown here is derived from an EMBL/GenBank/DDBJ whole genome shotgun (WGS) entry which is preliminary data.</text>
</comment>
<dbReference type="PANTHER" id="PTHR36073">
    <property type="match status" value="1"/>
</dbReference>
<name>A0A1R3JH40_9ROSI</name>
<keyword evidence="2" id="KW-1133">Transmembrane helix</keyword>
<accession>A0A1R3JH40</accession>
<evidence type="ECO:0000313" key="3">
    <source>
        <dbReference type="EMBL" id="OMO94122.1"/>
    </source>
</evidence>
<evidence type="ECO:0000256" key="1">
    <source>
        <dbReference type="SAM" id="Coils"/>
    </source>
</evidence>
<organism evidence="3 4">
    <name type="scientific">Corchorus olitorius</name>
    <dbReference type="NCBI Taxonomy" id="93759"/>
    <lineage>
        <taxon>Eukaryota</taxon>
        <taxon>Viridiplantae</taxon>
        <taxon>Streptophyta</taxon>
        <taxon>Embryophyta</taxon>
        <taxon>Tracheophyta</taxon>
        <taxon>Spermatophyta</taxon>
        <taxon>Magnoliopsida</taxon>
        <taxon>eudicotyledons</taxon>
        <taxon>Gunneridae</taxon>
        <taxon>Pentapetalae</taxon>
        <taxon>rosids</taxon>
        <taxon>malvids</taxon>
        <taxon>Malvales</taxon>
        <taxon>Malvaceae</taxon>
        <taxon>Grewioideae</taxon>
        <taxon>Apeibeae</taxon>
        <taxon>Corchorus</taxon>
    </lineage>
</organism>
<dbReference type="Proteomes" id="UP000187203">
    <property type="component" value="Unassembled WGS sequence"/>
</dbReference>
<keyword evidence="2" id="KW-0812">Transmembrane</keyword>
<dbReference type="AlphaFoldDB" id="A0A1R3JH40"/>
<proteinExistence type="predicted"/>
<feature type="transmembrane region" description="Helical" evidence="2">
    <location>
        <begin position="14"/>
        <end position="34"/>
    </location>
</feature>